<name>A0A5C1YLU1_9PROT</name>
<dbReference type="Proteomes" id="UP000324536">
    <property type="component" value="Chromosome"/>
</dbReference>
<dbReference type="KEGG" id="acek:FLP30_00765"/>
<dbReference type="InterPro" id="IPR010657">
    <property type="entry name" value="ImpA_N"/>
</dbReference>
<keyword evidence="4" id="KW-1185">Reference proteome</keyword>
<dbReference type="AlphaFoldDB" id="A0A5C1YLU1"/>
<evidence type="ECO:0000256" key="1">
    <source>
        <dbReference type="SAM" id="MobiDB-lite"/>
    </source>
</evidence>
<dbReference type="Pfam" id="PF16989">
    <property type="entry name" value="T6SS_VasJ"/>
    <property type="match status" value="1"/>
</dbReference>
<reference evidence="3 4" key="1">
    <citation type="submission" date="2019-09" db="EMBL/GenBank/DDBJ databases">
        <title>Genome sequencing of strain KACC 21233.</title>
        <authorList>
            <person name="Heo J."/>
            <person name="Kim S.-J."/>
            <person name="Kim J.-S."/>
            <person name="Hong S.-B."/>
            <person name="Kwon S.-W."/>
        </authorList>
    </citation>
    <scope>NUCLEOTIDE SEQUENCE [LARGE SCALE GENOMIC DNA]</scope>
    <source>
        <strain evidence="3 4">KACC 21233</strain>
    </source>
</reference>
<feature type="compositionally biased region" description="Pro residues" evidence="1">
    <location>
        <begin position="236"/>
        <end position="254"/>
    </location>
</feature>
<dbReference type="Pfam" id="PF06812">
    <property type="entry name" value="ImpA_N"/>
    <property type="match status" value="1"/>
</dbReference>
<dbReference type="OrthoDB" id="9771118at2"/>
<accession>A0A5C1YLU1</accession>
<dbReference type="EMBL" id="CP043506">
    <property type="protein sequence ID" value="QEO16468.1"/>
    <property type="molecule type" value="Genomic_DNA"/>
</dbReference>
<evidence type="ECO:0000259" key="2">
    <source>
        <dbReference type="Pfam" id="PF06812"/>
    </source>
</evidence>
<dbReference type="NCBIfam" id="TIGR03362">
    <property type="entry name" value="VI_chp_7"/>
    <property type="match status" value="1"/>
</dbReference>
<protein>
    <submittedName>
        <fullName evidence="3">Type VI secretion system protein TssA</fullName>
    </submittedName>
</protein>
<feature type="compositionally biased region" description="Low complexity" evidence="1">
    <location>
        <begin position="214"/>
        <end position="235"/>
    </location>
</feature>
<dbReference type="InterPro" id="IPR017739">
    <property type="entry name" value="T6SS-assoc_VCA0119"/>
</dbReference>
<evidence type="ECO:0000313" key="4">
    <source>
        <dbReference type="Proteomes" id="UP000324536"/>
    </source>
</evidence>
<feature type="region of interest" description="Disordered" evidence="1">
    <location>
        <begin position="214"/>
        <end position="254"/>
    </location>
</feature>
<feature type="domain" description="ImpA N-terminal" evidence="2">
    <location>
        <begin position="41"/>
        <end position="148"/>
    </location>
</feature>
<organism evidence="3 4">
    <name type="scientific">Acetobacter vaccinii</name>
    <dbReference type="NCBI Taxonomy" id="2592655"/>
    <lineage>
        <taxon>Bacteria</taxon>
        <taxon>Pseudomonadati</taxon>
        <taxon>Pseudomonadota</taxon>
        <taxon>Alphaproteobacteria</taxon>
        <taxon>Acetobacterales</taxon>
        <taxon>Acetobacteraceae</taxon>
        <taxon>Acetobacter</taxon>
    </lineage>
</organism>
<gene>
    <name evidence="3" type="primary">tssA</name>
    <name evidence="3" type="ORF">FLP30_00765</name>
</gene>
<dbReference type="PANTHER" id="PTHR37024:SF5">
    <property type="entry name" value="IMPA N-TERMINAL DOMAIN-CONTAINING PROTEIN"/>
    <property type="match status" value="1"/>
</dbReference>
<proteinExistence type="predicted"/>
<evidence type="ECO:0000313" key="3">
    <source>
        <dbReference type="EMBL" id="QEO16468.1"/>
    </source>
</evidence>
<dbReference type="PANTHER" id="PTHR37024">
    <property type="entry name" value="TYPE VI SECRETION SYSTEM DUF2094 AND IMPA-RELATED DOMAIN PROTEIN"/>
    <property type="match status" value="1"/>
</dbReference>
<sequence length="582" mass="61679">MGCYGPCPCGHTLWIYLLAAKGCVSMTEDPRFEALVCALPDGHPDPADVRESELFDSLDNRLKQAEREGPKSVDWPGVVRDAFTLLTTQSHDMTVACWLACALARAEGTAGLALGIMAVGHMVEHEWESAYPPLARIRQRRGILGWLVTQLSRVVPEAPIPPGDEEAVLRAYDALNALDRQLDQVLPDAPSLRDVLGPLKILARDIRADREAAAASAVSEPAPDALPAVEDNVPVEAPPPPPHSEPVAVPPPVSVAPQVPTPAAPLAPVHAPEPVVLDENAEAALHVFLTQNRSFALSLLERDPLNWQAWTVLLGGGWASLTFVPPADAAGVTQIMPPATTRLDEFQALEQAGQWSELIQQLASFCSASGLFWLDGHYRMAQALTRLDQGGERGRTCAQSVQGAAQAGVARLSGLEQLSFQNGMVFASPATRQWLRPAVTSAPAGAVQGDDPVSTAWAAAAECLQSGDVAAAVASLGRSIGQAGSARDRFRLRLRLAGLLLDAKAGILAEALLDHLVDNARGLGLVEWEPALSSDLQLLRHRCAMSAEPATMPGENARQALAELVLTDPAAALGLLQGRNGA</sequence>